<gene>
    <name evidence="1" type="ORF">SMTD_LOCUS2211</name>
</gene>
<sequence>METYVTEFRGTNIVFLVSTLLPYEPNKTEQSNSNNVTCLQTCFEVASSSSYAMLRQSFTDMLRCHILCCFFDDDFYLGVNFCHSQLE</sequence>
<dbReference type="EMBL" id="UZAL01002889">
    <property type="protein sequence ID" value="VDO85138.1"/>
    <property type="molecule type" value="Genomic_DNA"/>
</dbReference>
<keyword evidence="2" id="KW-1185">Reference proteome</keyword>
<organism evidence="1 2">
    <name type="scientific">Schistosoma mattheei</name>
    <dbReference type="NCBI Taxonomy" id="31246"/>
    <lineage>
        <taxon>Eukaryota</taxon>
        <taxon>Metazoa</taxon>
        <taxon>Spiralia</taxon>
        <taxon>Lophotrochozoa</taxon>
        <taxon>Platyhelminthes</taxon>
        <taxon>Trematoda</taxon>
        <taxon>Digenea</taxon>
        <taxon>Strigeidida</taxon>
        <taxon>Schistosomatoidea</taxon>
        <taxon>Schistosomatidae</taxon>
        <taxon>Schistosoma</taxon>
    </lineage>
</organism>
<reference evidence="1 2" key="1">
    <citation type="submission" date="2018-11" db="EMBL/GenBank/DDBJ databases">
        <authorList>
            <consortium name="Pathogen Informatics"/>
        </authorList>
    </citation>
    <scope>NUCLEOTIDE SEQUENCE [LARGE SCALE GENOMIC DNA]</scope>
    <source>
        <strain>Denwood</strain>
        <strain evidence="2">Zambia</strain>
    </source>
</reference>
<protein>
    <submittedName>
        <fullName evidence="1">Uncharacterized protein</fullName>
    </submittedName>
</protein>
<accession>A0A3P8CAF3</accession>
<dbReference type="Proteomes" id="UP000269396">
    <property type="component" value="Unassembled WGS sequence"/>
</dbReference>
<dbReference type="AlphaFoldDB" id="A0A3P8CAF3"/>
<proteinExistence type="predicted"/>
<evidence type="ECO:0000313" key="1">
    <source>
        <dbReference type="EMBL" id="VDO85138.1"/>
    </source>
</evidence>
<evidence type="ECO:0000313" key="2">
    <source>
        <dbReference type="Proteomes" id="UP000269396"/>
    </source>
</evidence>
<name>A0A3P8CAF3_9TREM</name>